<feature type="transmembrane region" description="Helical" evidence="8">
    <location>
        <begin position="207"/>
        <end position="231"/>
    </location>
</feature>
<dbReference type="GO" id="GO:0016020">
    <property type="term" value="C:membrane"/>
    <property type="evidence" value="ECO:0007669"/>
    <property type="project" value="UniProtKB-SubCell"/>
</dbReference>
<feature type="transmembrane region" description="Helical" evidence="8">
    <location>
        <begin position="97"/>
        <end position="116"/>
    </location>
</feature>
<organism evidence="10 11">
    <name type="scientific">Plakobranchus ocellatus</name>
    <dbReference type="NCBI Taxonomy" id="259542"/>
    <lineage>
        <taxon>Eukaryota</taxon>
        <taxon>Metazoa</taxon>
        <taxon>Spiralia</taxon>
        <taxon>Lophotrochozoa</taxon>
        <taxon>Mollusca</taxon>
        <taxon>Gastropoda</taxon>
        <taxon>Heterobranchia</taxon>
        <taxon>Euthyneura</taxon>
        <taxon>Panpulmonata</taxon>
        <taxon>Sacoglossa</taxon>
        <taxon>Placobranchoidea</taxon>
        <taxon>Plakobranchidae</taxon>
        <taxon>Plakobranchus</taxon>
    </lineage>
</organism>
<keyword evidence="2 8" id="KW-0812">Transmembrane</keyword>
<evidence type="ECO:0000256" key="2">
    <source>
        <dbReference type="ARBA" id="ARBA00022692"/>
    </source>
</evidence>
<evidence type="ECO:0000256" key="5">
    <source>
        <dbReference type="ARBA" id="ARBA00023136"/>
    </source>
</evidence>
<feature type="transmembrane region" description="Helical" evidence="8">
    <location>
        <begin position="122"/>
        <end position="142"/>
    </location>
</feature>
<keyword evidence="3 8" id="KW-1133">Transmembrane helix</keyword>
<keyword evidence="6 10" id="KW-0675">Receptor</keyword>
<evidence type="ECO:0000256" key="8">
    <source>
        <dbReference type="SAM" id="Phobius"/>
    </source>
</evidence>
<keyword evidence="7" id="KW-0807">Transducer</keyword>
<evidence type="ECO:0000313" key="10">
    <source>
        <dbReference type="EMBL" id="GFO45330.1"/>
    </source>
</evidence>
<proteinExistence type="predicted"/>
<evidence type="ECO:0000259" key="9">
    <source>
        <dbReference type="PROSITE" id="PS50262"/>
    </source>
</evidence>
<protein>
    <submittedName>
        <fullName evidence="10">Chemosensory receptor a</fullName>
    </submittedName>
</protein>
<gene>
    <name evidence="10" type="ORF">PoB_007183500</name>
</gene>
<dbReference type="AlphaFoldDB" id="A0AAV4DMR9"/>
<sequence length="350" mass="39896">MNETTLSVLNNHGITEWFGRNVFYKVISVAIFFAFGIGIMGIIGNILTIAVYIKLGFSETIHMSYVALAACDLCTIITIMWCSMCNSPLFDMFLSRFGIATDMVVFVNFTGAWPHHIFSKTAALITAWISLERCLCVVFPIKVKLIITRSVTKLVLLIIFIIGCGPVVFAYTGRKSEWRFDPVQNQTRFFMFENGVKDFSLLNRFAIIIYGAVYPVSSWVSVTVCTTFLIIKLRQGAILRKRNTNNPSMEVIHRDQVQERRIPSRTRRVTKTVVIVAIIFIACSFPVALNLFYSSFEREYSLNGSFRYLVMINTSFTYLLSEINSSVNIIVFTMMGTRFRSALFELLCRK</sequence>
<dbReference type="InterPro" id="IPR017452">
    <property type="entry name" value="GPCR_Rhodpsn_7TM"/>
</dbReference>
<evidence type="ECO:0000256" key="7">
    <source>
        <dbReference type="ARBA" id="ARBA00023224"/>
    </source>
</evidence>
<dbReference type="PANTHER" id="PTHR24240">
    <property type="entry name" value="OPSIN"/>
    <property type="match status" value="1"/>
</dbReference>
<dbReference type="PRINTS" id="PR00237">
    <property type="entry name" value="GPCRRHODOPSN"/>
</dbReference>
<dbReference type="InterPro" id="IPR000276">
    <property type="entry name" value="GPCR_Rhodpsn"/>
</dbReference>
<accession>A0AAV4DMR9</accession>
<evidence type="ECO:0000313" key="11">
    <source>
        <dbReference type="Proteomes" id="UP000735302"/>
    </source>
</evidence>
<dbReference type="InterPro" id="IPR050125">
    <property type="entry name" value="GPCR_opsins"/>
</dbReference>
<feature type="transmembrane region" description="Helical" evidence="8">
    <location>
        <begin position="26"/>
        <end position="53"/>
    </location>
</feature>
<dbReference type="GO" id="GO:0004930">
    <property type="term" value="F:G protein-coupled receptor activity"/>
    <property type="evidence" value="ECO:0007669"/>
    <property type="project" value="UniProtKB-KW"/>
</dbReference>
<reference evidence="10 11" key="1">
    <citation type="journal article" date="2021" name="Elife">
        <title>Chloroplast acquisition without the gene transfer in kleptoplastic sea slugs, Plakobranchus ocellatus.</title>
        <authorList>
            <person name="Maeda T."/>
            <person name="Takahashi S."/>
            <person name="Yoshida T."/>
            <person name="Shimamura S."/>
            <person name="Takaki Y."/>
            <person name="Nagai Y."/>
            <person name="Toyoda A."/>
            <person name="Suzuki Y."/>
            <person name="Arimoto A."/>
            <person name="Ishii H."/>
            <person name="Satoh N."/>
            <person name="Nishiyama T."/>
            <person name="Hasebe M."/>
            <person name="Maruyama T."/>
            <person name="Minagawa J."/>
            <person name="Obokata J."/>
            <person name="Shigenobu S."/>
        </authorList>
    </citation>
    <scope>NUCLEOTIDE SEQUENCE [LARGE SCALE GENOMIC DNA]</scope>
</reference>
<comment type="caution">
    <text evidence="10">The sequence shown here is derived from an EMBL/GenBank/DDBJ whole genome shotgun (WGS) entry which is preliminary data.</text>
</comment>
<dbReference type="Pfam" id="PF00001">
    <property type="entry name" value="7tm_1"/>
    <property type="match status" value="1"/>
</dbReference>
<keyword evidence="5 8" id="KW-0472">Membrane</keyword>
<feature type="transmembrane region" description="Helical" evidence="8">
    <location>
        <begin position="273"/>
        <end position="296"/>
    </location>
</feature>
<dbReference type="Gene3D" id="1.20.1070.10">
    <property type="entry name" value="Rhodopsin 7-helix transmembrane proteins"/>
    <property type="match status" value="1"/>
</dbReference>
<feature type="transmembrane region" description="Helical" evidence="8">
    <location>
        <begin position="65"/>
        <end position="85"/>
    </location>
</feature>
<comment type="subcellular location">
    <subcellularLocation>
        <location evidence="1">Membrane</location>
        <topology evidence="1">Multi-pass membrane protein</topology>
    </subcellularLocation>
</comment>
<dbReference type="Proteomes" id="UP000735302">
    <property type="component" value="Unassembled WGS sequence"/>
</dbReference>
<dbReference type="EMBL" id="BLXT01008057">
    <property type="protein sequence ID" value="GFO45330.1"/>
    <property type="molecule type" value="Genomic_DNA"/>
</dbReference>
<evidence type="ECO:0000256" key="6">
    <source>
        <dbReference type="ARBA" id="ARBA00023170"/>
    </source>
</evidence>
<evidence type="ECO:0000256" key="3">
    <source>
        <dbReference type="ARBA" id="ARBA00022989"/>
    </source>
</evidence>
<feature type="transmembrane region" description="Helical" evidence="8">
    <location>
        <begin position="154"/>
        <end position="172"/>
    </location>
</feature>
<name>A0AAV4DMR9_9GAST</name>
<dbReference type="SUPFAM" id="SSF81321">
    <property type="entry name" value="Family A G protein-coupled receptor-like"/>
    <property type="match status" value="1"/>
</dbReference>
<evidence type="ECO:0000256" key="1">
    <source>
        <dbReference type="ARBA" id="ARBA00004141"/>
    </source>
</evidence>
<keyword evidence="11" id="KW-1185">Reference proteome</keyword>
<dbReference type="PROSITE" id="PS50262">
    <property type="entry name" value="G_PROTEIN_RECEP_F1_2"/>
    <property type="match status" value="1"/>
</dbReference>
<evidence type="ECO:0000256" key="4">
    <source>
        <dbReference type="ARBA" id="ARBA00023040"/>
    </source>
</evidence>
<feature type="transmembrane region" description="Helical" evidence="8">
    <location>
        <begin position="316"/>
        <end position="335"/>
    </location>
</feature>
<feature type="domain" description="G-protein coupled receptors family 1 profile" evidence="9">
    <location>
        <begin position="44"/>
        <end position="332"/>
    </location>
</feature>
<keyword evidence="4" id="KW-0297">G-protein coupled receptor</keyword>